<feature type="transmembrane region" description="Helical" evidence="2">
    <location>
        <begin position="75"/>
        <end position="97"/>
    </location>
</feature>
<dbReference type="Proteomes" id="UP000321926">
    <property type="component" value="Unassembled WGS sequence"/>
</dbReference>
<feature type="region of interest" description="Disordered" evidence="1">
    <location>
        <begin position="27"/>
        <end position="46"/>
    </location>
</feature>
<feature type="transmembrane region" description="Helical" evidence="2">
    <location>
        <begin position="104"/>
        <end position="121"/>
    </location>
</feature>
<dbReference type="OrthoDB" id="9792840at2"/>
<accession>A0A5C8K7W4</accession>
<organism evidence="3 4">
    <name type="scientific">Pontibacter qinzhouensis</name>
    <dbReference type="NCBI Taxonomy" id="2603253"/>
    <lineage>
        <taxon>Bacteria</taxon>
        <taxon>Pseudomonadati</taxon>
        <taxon>Bacteroidota</taxon>
        <taxon>Cytophagia</taxon>
        <taxon>Cytophagales</taxon>
        <taxon>Hymenobacteraceae</taxon>
        <taxon>Pontibacter</taxon>
    </lineage>
</organism>
<proteinExistence type="predicted"/>
<gene>
    <name evidence="3" type="ORF">FVR03_11805</name>
</gene>
<keyword evidence="2" id="KW-0812">Transmembrane</keyword>
<feature type="compositionally biased region" description="Basic and acidic residues" evidence="1">
    <location>
        <begin position="27"/>
        <end position="40"/>
    </location>
</feature>
<reference evidence="3 4" key="1">
    <citation type="submission" date="2019-08" db="EMBL/GenBank/DDBJ databases">
        <authorList>
            <person name="Shi S."/>
        </authorList>
    </citation>
    <scope>NUCLEOTIDE SEQUENCE [LARGE SCALE GENOMIC DNA]</scope>
    <source>
        <strain evidence="3 4">GY10130</strain>
    </source>
</reference>
<feature type="transmembrane region" description="Helical" evidence="2">
    <location>
        <begin position="174"/>
        <end position="196"/>
    </location>
</feature>
<evidence type="ECO:0008006" key="5">
    <source>
        <dbReference type="Google" id="ProtNLM"/>
    </source>
</evidence>
<evidence type="ECO:0000256" key="2">
    <source>
        <dbReference type="SAM" id="Phobius"/>
    </source>
</evidence>
<keyword evidence="2" id="KW-1133">Transmembrane helix</keyword>
<comment type="caution">
    <text evidence="3">The sequence shown here is derived from an EMBL/GenBank/DDBJ whole genome shotgun (WGS) entry which is preliminary data.</text>
</comment>
<keyword evidence="4" id="KW-1185">Reference proteome</keyword>
<protein>
    <recommendedName>
        <fullName evidence="5">DUF2231 domain-containing protein</fullName>
    </recommendedName>
</protein>
<dbReference type="AlphaFoldDB" id="A0A5C8K7W4"/>
<evidence type="ECO:0000313" key="4">
    <source>
        <dbReference type="Proteomes" id="UP000321926"/>
    </source>
</evidence>
<keyword evidence="2" id="KW-0472">Membrane</keyword>
<evidence type="ECO:0000256" key="1">
    <source>
        <dbReference type="SAM" id="MobiDB-lite"/>
    </source>
</evidence>
<sequence length="217" mass="23912">MAALLMLLLHLPNIQLLYAHGGEKHGKAAKKMEENQEKPDTPAVQSAVPEEHAVHIQEPASAHARPDDFPNKHPLFVHFPIVLLLVAAAVQLCNILFLRKELDWVTTVATIISFGTAYYVTKFAHPHTSGLTEHAKLVLDQHDLYADWTIYLGGIGLASQLLNQFLFKGRRWSIVVVALVLSAAAYCVSMAGHYGAQLVHIEGVGPQGKYLETGHHH</sequence>
<evidence type="ECO:0000313" key="3">
    <source>
        <dbReference type="EMBL" id="TXK45878.1"/>
    </source>
</evidence>
<feature type="transmembrane region" description="Helical" evidence="2">
    <location>
        <begin position="148"/>
        <end position="167"/>
    </location>
</feature>
<name>A0A5C8K7W4_9BACT</name>
<dbReference type="EMBL" id="VRTY01000039">
    <property type="protein sequence ID" value="TXK45878.1"/>
    <property type="molecule type" value="Genomic_DNA"/>
</dbReference>